<keyword evidence="1" id="KW-0808">Transferase</keyword>
<keyword evidence="4" id="KW-1185">Reference proteome</keyword>
<organism evidence="3 4">
    <name type="scientific">Exobacillus caeni</name>
    <dbReference type="NCBI Taxonomy" id="2574798"/>
    <lineage>
        <taxon>Bacteria</taxon>
        <taxon>Bacillati</taxon>
        <taxon>Bacillota</taxon>
        <taxon>Bacilli</taxon>
        <taxon>Bacillales</taxon>
        <taxon>Guptibacillaceae</taxon>
        <taxon>Exobacillus</taxon>
    </lineage>
</organism>
<dbReference type="RefSeq" id="WP_138123552.1">
    <property type="nucleotide sequence ID" value="NZ_SWLG01000002.1"/>
</dbReference>
<dbReference type="CDD" id="cd05566">
    <property type="entry name" value="PTS_IIB_galactitol"/>
    <property type="match status" value="1"/>
</dbReference>
<dbReference type="InterPro" id="IPR013011">
    <property type="entry name" value="PTS_EIIB_2"/>
</dbReference>
<evidence type="ECO:0000256" key="1">
    <source>
        <dbReference type="ARBA" id="ARBA00022679"/>
    </source>
</evidence>
<dbReference type="Pfam" id="PF02302">
    <property type="entry name" value="PTS_IIB"/>
    <property type="match status" value="1"/>
</dbReference>
<evidence type="ECO:0000313" key="3">
    <source>
        <dbReference type="EMBL" id="TLS38716.1"/>
    </source>
</evidence>
<feature type="domain" description="PTS EIIB type-2" evidence="2">
    <location>
        <begin position="3"/>
        <end position="93"/>
    </location>
</feature>
<reference evidence="3 4" key="1">
    <citation type="submission" date="2019-04" db="EMBL/GenBank/DDBJ databases">
        <title>Bacillus caeni sp. nov., a bacterium isolated from mangrove sediment.</title>
        <authorList>
            <person name="Huang H."/>
            <person name="Mo K."/>
            <person name="Hu Y."/>
        </authorList>
    </citation>
    <scope>NUCLEOTIDE SEQUENCE [LARGE SCALE GENOMIC DNA]</scope>
    <source>
        <strain evidence="3 4">HB172195</strain>
    </source>
</reference>
<comment type="caution">
    <text evidence="3">The sequence shown here is derived from an EMBL/GenBank/DDBJ whole genome shotgun (WGS) entry which is preliminary data.</text>
</comment>
<dbReference type="Proteomes" id="UP000308230">
    <property type="component" value="Unassembled WGS sequence"/>
</dbReference>
<dbReference type="SUPFAM" id="SSF52794">
    <property type="entry name" value="PTS system IIB component-like"/>
    <property type="match status" value="1"/>
</dbReference>
<evidence type="ECO:0000259" key="2">
    <source>
        <dbReference type="PROSITE" id="PS51099"/>
    </source>
</evidence>
<dbReference type="Gene3D" id="3.40.50.2300">
    <property type="match status" value="1"/>
</dbReference>
<evidence type="ECO:0000313" key="4">
    <source>
        <dbReference type="Proteomes" id="UP000308230"/>
    </source>
</evidence>
<dbReference type="PROSITE" id="PS51099">
    <property type="entry name" value="PTS_EIIB_TYPE_2"/>
    <property type="match status" value="1"/>
</dbReference>
<dbReference type="InterPro" id="IPR003501">
    <property type="entry name" value="PTS_EIIB_2/3"/>
</dbReference>
<dbReference type="EMBL" id="SWLG01000002">
    <property type="protein sequence ID" value="TLS38716.1"/>
    <property type="molecule type" value="Genomic_DNA"/>
</dbReference>
<dbReference type="OrthoDB" id="6505030at2"/>
<gene>
    <name evidence="3" type="ORF">FCL54_04240</name>
</gene>
<name>A0A5R9F8R9_9BACL</name>
<dbReference type="InterPro" id="IPR036095">
    <property type="entry name" value="PTS_EIIB-like_sf"/>
</dbReference>
<proteinExistence type="predicted"/>
<sequence>MSKKIAVICGTGAATSTIIMNKLTKFLEEKQIKARTTQSNVNAIANSYEDYDLIVSTTHVPNSVTTKVINAVPILTGIGADKVYDEIEKELNS</sequence>
<dbReference type="AlphaFoldDB" id="A0A5R9F8R9"/>
<dbReference type="GO" id="GO:0008982">
    <property type="term" value="F:protein-N(PI)-phosphohistidine-sugar phosphotransferase activity"/>
    <property type="evidence" value="ECO:0007669"/>
    <property type="project" value="InterPro"/>
</dbReference>
<dbReference type="GO" id="GO:0009401">
    <property type="term" value="P:phosphoenolpyruvate-dependent sugar phosphotransferase system"/>
    <property type="evidence" value="ECO:0007669"/>
    <property type="project" value="InterPro"/>
</dbReference>
<accession>A0A5R9F8R9</accession>
<protein>
    <submittedName>
        <fullName evidence="3">PTS galactitol transporter subunit IIB</fullName>
    </submittedName>
</protein>